<keyword evidence="1" id="KW-0732">Signal</keyword>
<feature type="signal peptide" evidence="1">
    <location>
        <begin position="1"/>
        <end position="23"/>
    </location>
</feature>
<dbReference type="Gene3D" id="3.40.30.10">
    <property type="entry name" value="Glutaredoxin"/>
    <property type="match status" value="1"/>
</dbReference>
<organism evidence="3">
    <name type="scientific">Entomoneis paludosa</name>
    <dbReference type="NCBI Taxonomy" id="265537"/>
    <lineage>
        <taxon>Eukaryota</taxon>
        <taxon>Sar</taxon>
        <taxon>Stramenopiles</taxon>
        <taxon>Ochrophyta</taxon>
        <taxon>Bacillariophyta</taxon>
        <taxon>Bacillariophyceae</taxon>
        <taxon>Bacillariophycidae</taxon>
        <taxon>Entomoneidaceae</taxon>
        <taxon>Entomoneis</taxon>
    </lineage>
</organism>
<evidence type="ECO:0000259" key="2">
    <source>
        <dbReference type="PROSITE" id="PS51352"/>
    </source>
</evidence>
<dbReference type="InterPro" id="IPR044241">
    <property type="entry name" value="TxlA/HCF164"/>
</dbReference>
<dbReference type="SUPFAM" id="SSF52833">
    <property type="entry name" value="Thioredoxin-like"/>
    <property type="match status" value="1"/>
</dbReference>
<reference evidence="3" key="1">
    <citation type="submission" date="2021-01" db="EMBL/GenBank/DDBJ databases">
        <authorList>
            <person name="Corre E."/>
            <person name="Pelletier E."/>
            <person name="Niang G."/>
            <person name="Scheremetjew M."/>
            <person name="Finn R."/>
            <person name="Kale V."/>
            <person name="Holt S."/>
            <person name="Cochrane G."/>
            <person name="Meng A."/>
            <person name="Brown T."/>
            <person name="Cohen L."/>
        </authorList>
    </citation>
    <scope>NUCLEOTIDE SEQUENCE</scope>
    <source>
        <strain evidence="3">CCMP125</strain>
    </source>
</reference>
<name>A0A7S2Y9T4_9STRA</name>
<gene>
    <name evidence="3" type="ORF">APAL1065_LOCUS10462</name>
</gene>
<proteinExistence type="predicted"/>
<dbReference type="EMBL" id="HBHT01015679">
    <property type="protein sequence ID" value="CAD9962326.1"/>
    <property type="molecule type" value="Transcribed_RNA"/>
</dbReference>
<dbReference type="PANTHER" id="PTHR47353">
    <property type="entry name" value="THIOREDOXIN-LIKE PROTEIN HCF164, CHLOROPLASTIC"/>
    <property type="match status" value="1"/>
</dbReference>
<feature type="chain" id="PRO_5031427021" description="Thioredoxin domain-containing protein" evidence="1">
    <location>
        <begin position="24"/>
        <end position="302"/>
    </location>
</feature>
<dbReference type="InterPro" id="IPR036249">
    <property type="entry name" value="Thioredoxin-like_sf"/>
</dbReference>
<dbReference type="AlphaFoldDB" id="A0A7S2Y9T4"/>
<dbReference type="Pfam" id="PF00085">
    <property type="entry name" value="Thioredoxin"/>
    <property type="match status" value="1"/>
</dbReference>
<dbReference type="GO" id="GO:0016671">
    <property type="term" value="F:oxidoreductase activity, acting on a sulfur group of donors, disulfide as acceptor"/>
    <property type="evidence" value="ECO:0007669"/>
    <property type="project" value="TreeGrafter"/>
</dbReference>
<feature type="domain" description="Thioredoxin" evidence="2">
    <location>
        <begin position="139"/>
        <end position="266"/>
    </location>
</feature>
<dbReference type="PROSITE" id="PS51352">
    <property type="entry name" value="THIOREDOXIN_2"/>
    <property type="match status" value="1"/>
</dbReference>
<accession>A0A7S2Y9T4</accession>
<dbReference type="InterPro" id="IPR013766">
    <property type="entry name" value="Thioredoxin_domain"/>
</dbReference>
<sequence>MKSLSTTILAGAVLSHCVATLQAFGPPSPATTYTFSTWSTRQEEPASFSFSLAMSLLEEDRENSLVRTDLLGGGSNATTLTAASASFGQVVPLKRPSTTTTTETNEYLIPSSSLPVVTDSLQQESRQRNLAVAVTSILLAISSYLWQFTHPITPVQLLFGMQQNSQPISVIGNNQKPTVVDFWAPWCENCKLIAPTLRQVEEEYKDRVNFVMVDGDKGESWPYIEAFGVDAIPHLALVSAEGDVETALIGPIPKHVLEADLDVLLDNAKLQQTQSSQPPQALPYRMLDVFARNPEGRRVHFQ</sequence>
<protein>
    <recommendedName>
        <fullName evidence="2">Thioredoxin domain-containing protein</fullName>
    </recommendedName>
</protein>
<evidence type="ECO:0000313" key="3">
    <source>
        <dbReference type="EMBL" id="CAD9962326.1"/>
    </source>
</evidence>
<dbReference type="PANTHER" id="PTHR47353:SF1">
    <property type="entry name" value="THIOREDOXIN-LIKE PROTEIN HCF164, CHLOROPLASTIC"/>
    <property type="match status" value="1"/>
</dbReference>
<evidence type="ECO:0000256" key="1">
    <source>
        <dbReference type="SAM" id="SignalP"/>
    </source>
</evidence>